<dbReference type="InterPro" id="IPR051468">
    <property type="entry name" value="Fungal_SecMetab_SDRs"/>
</dbReference>
<dbReference type="GO" id="GO:0016491">
    <property type="term" value="F:oxidoreductase activity"/>
    <property type="evidence" value="ECO:0007669"/>
    <property type="project" value="TreeGrafter"/>
</dbReference>
<dbReference type="PRINTS" id="PR00081">
    <property type="entry name" value="GDHRDH"/>
</dbReference>
<dbReference type="CDD" id="cd05325">
    <property type="entry name" value="carb_red_sniffer_like_SDR_c"/>
    <property type="match status" value="1"/>
</dbReference>
<dbReference type="Proteomes" id="UP001374579">
    <property type="component" value="Unassembled WGS sequence"/>
</dbReference>
<dbReference type="SUPFAM" id="SSF51735">
    <property type="entry name" value="NAD(P)-binding Rossmann-fold domains"/>
    <property type="match status" value="1"/>
</dbReference>
<dbReference type="Gene3D" id="3.40.50.720">
    <property type="entry name" value="NAD(P)-binding Rossmann-like Domain"/>
    <property type="match status" value="1"/>
</dbReference>
<protein>
    <submittedName>
        <fullName evidence="1">Uncharacterized protein</fullName>
    </submittedName>
</protein>
<dbReference type="InterPro" id="IPR036291">
    <property type="entry name" value="NAD(P)-bd_dom_sf"/>
</dbReference>
<accession>A0AAN9BRR0</accession>
<name>A0AAN9BRR0_9CAEN</name>
<evidence type="ECO:0000313" key="2">
    <source>
        <dbReference type="Proteomes" id="UP001374579"/>
    </source>
</evidence>
<sequence>MAATVCLVQGASRGIGLGFCRALLAKSSNTSVIATCRNPTAASELQSLQQQHPQQLSVLQLDVTDSRQIEEASKVVGDKYGHVDLMINSAGMLHPTGRGETGLKDVSAEGLDITLRTNAVGPLVMAKHFAPLLQKGEGVIGVQSSDYKSFHASVLVNMSAKVGSITDNGLGGWYSYRLSKAALNMATKNLSLELGRGRRKVICISMHPGTVDTALSRPYHKNVPNLFTVEDSVNQMMEVINSLTVDDSGKFLTYDRSELPF</sequence>
<comment type="caution">
    <text evidence="1">The sequence shown here is derived from an EMBL/GenBank/DDBJ whole genome shotgun (WGS) entry which is preliminary data.</text>
</comment>
<evidence type="ECO:0000313" key="1">
    <source>
        <dbReference type="EMBL" id="KAK7110019.1"/>
    </source>
</evidence>
<dbReference type="AlphaFoldDB" id="A0AAN9BRR0"/>
<dbReference type="Pfam" id="PF00106">
    <property type="entry name" value="adh_short"/>
    <property type="match status" value="1"/>
</dbReference>
<reference evidence="1 2" key="1">
    <citation type="submission" date="2024-02" db="EMBL/GenBank/DDBJ databases">
        <title>Chromosome-scale genome assembly of the rough periwinkle Littorina saxatilis.</title>
        <authorList>
            <person name="De Jode A."/>
            <person name="Faria R."/>
            <person name="Formenti G."/>
            <person name="Sims Y."/>
            <person name="Smith T.P."/>
            <person name="Tracey A."/>
            <person name="Wood J.M.D."/>
            <person name="Zagrodzka Z.B."/>
            <person name="Johannesson K."/>
            <person name="Butlin R.K."/>
            <person name="Leder E.H."/>
        </authorList>
    </citation>
    <scope>NUCLEOTIDE SEQUENCE [LARGE SCALE GENOMIC DNA]</scope>
    <source>
        <strain evidence="1">Snail1</strain>
        <tissue evidence="1">Muscle</tissue>
    </source>
</reference>
<keyword evidence="2" id="KW-1185">Reference proteome</keyword>
<dbReference type="GO" id="GO:0005737">
    <property type="term" value="C:cytoplasm"/>
    <property type="evidence" value="ECO:0007669"/>
    <property type="project" value="TreeGrafter"/>
</dbReference>
<gene>
    <name evidence="1" type="ORF">V1264_013955</name>
</gene>
<dbReference type="PANTHER" id="PTHR43544">
    <property type="entry name" value="SHORT-CHAIN DEHYDROGENASE/REDUCTASE"/>
    <property type="match status" value="1"/>
</dbReference>
<dbReference type="PANTHER" id="PTHR43544:SF12">
    <property type="entry name" value="NAD(P)-BINDING ROSSMANN-FOLD SUPERFAMILY PROTEIN"/>
    <property type="match status" value="1"/>
</dbReference>
<proteinExistence type="predicted"/>
<organism evidence="1 2">
    <name type="scientific">Littorina saxatilis</name>
    <dbReference type="NCBI Taxonomy" id="31220"/>
    <lineage>
        <taxon>Eukaryota</taxon>
        <taxon>Metazoa</taxon>
        <taxon>Spiralia</taxon>
        <taxon>Lophotrochozoa</taxon>
        <taxon>Mollusca</taxon>
        <taxon>Gastropoda</taxon>
        <taxon>Caenogastropoda</taxon>
        <taxon>Littorinimorpha</taxon>
        <taxon>Littorinoidea</taxon>
        <taxon>Littorinidae</taxon>
        <taxon>Littorina</taxon>
    </lineage>
</organism>
<dbReference type="EMBL" id="JBAMIC010000003">
    <property type="protein sequence ID" value="KAK7110019.1"/>
    <property type="molecule type" value="Genomic_DNA"/>
</dbReference>
<dbReference type="InterPro" id="IPR002347">
    <property type="entry name" value="SDR_fam"/>
</dbReference>